<name>A0A504YSZ1_FASGI</name>
<comment type="caution">
    <text evidence="2">The sequence shown here is derived from an EMBL/GenBank/DDBJ whole genome shotgun (WGS) entry which is preliminary data.</text>
</comment>
<dbReference type="PANTHER" id="PTHR14240">
    <property type="entry name" value="RETINITIS PIGMENTOSA GTPASE REGULATOR-INTERACTING PROTEIN"/>
    <property type="match status" value="1"/>
</dbReference>
<gene>
    <name evidence="2" type="ORF">FGIG_01787</name>
</gene>
<dbReference type="EMBL" id="SUNJ01005285">
    <property type="protein sequence ID" value="TPP63745.1"/>
    <property type="molecule type" value="Genomic_DNA"/>
</dbReference>
<sequence>MDQKGSVSSWTRDQLEDQYLRLYDDFLTLKKHCCKQEERIKKMATKILRLASDRKSGAVNNVWEDDYREQIENLERKNAALSQKLLLAQNQVNVQRQRVGSAVSDRDTLKENIDLIRNQRELREKQLQITTLQARIHDFEADQTATKEANRKLVSEVERLTNEIALLEQKSIHMESTATSAAKDHLKVLEVSPPNQ</sequence>
<dbReference type="InterPro" id="IPR031139">
    <property type="entry name" value="RPGRIP1_fam"/>
</dbReference>
<proteinExistence type="predicted"/>
<keyword evidence="1" id="KW-0175">Coiled coil</keyword>
<dbReference type="Proteomes" id="UP000316759">
    <property type="component" value="Unassembled WGS sequence"/>
</dbReference>
<dbReference type="GO" id="GO:0035869">
    <property type="term" value="C:ciliary transition zone"/>
    <property type="evidence" value="ECO:0007669"/>
    <property type="project" value="TreeGrafter"/>
</dbReference>
<organism evidence="2 3">
    <name type="scientific">Fasciola gigantica</name>
    <name type="common">Giant liver fluke</name>
    <dbReference type="NCBI Taxonomy" id="46835"/>
    <lineage>
        <taxon>Eukaryota</taxon>
        <taxon>Metazoa</taxon>
        <taxon>Spiralia</taxon>
        <taxon>Lophotrochozoa</taxon>
        <taxon>Platyhelminthes</taxon>
        <taxon>Trematoda</taxon>
        <taxon>Digenea</taxon>
        <taxon>Plagiorchiida</taxon>
        <taxon>Echinostomata</taxon>
        <taxon>Echinostomatoidea</taxon>
        <taxon>Fasciolidae</taxon>
        <taxon>Fasciola</taxon>
    </lineage>
</organism>
<reference evidence="2 3" key="1">
    <citation type="submission" date="2019-04" db="EMBL/GenBank/DDBJ databases">
        <title>Annotation for the trematode Fasciola gigantica.</title>
        <authorList>
            <person name="Choi Y.-J."/>
        </authorList>
    </citation>
    <scope>NUCLEOTIDE SEQUENCE [LARGE SCALE GENOMIC DNA]</scope>
    <source>
        <strain evidence="2">Uganda_cow_1</strain>
    </source>
</reference>
<feature type="coiled-coil region" evidence="1">
    <location>
        <begin position="64"/>
        <end position="177"/>
    </location>
</feature>
<dbReference type="PANTHER" id="PTHR14240:SF1">
    <property type="entry name" value="PROTEIN FANTOM-RELATED"/>
    <property type="match status" value="1"/>
</dbReference>
<dbReference type="STRING" id="46835.A0A504YSZ1"/>
<protein>
    <submittedName>
        <fullName evidence="2">Protein fantom</fullName>
    </submittedName>
</protein>
<keyword evidence="3" id="KW-1185">Reference proteome</keyword>
<evidence type="ECO:0000313" key="2">
    <source>
        <dbReference type="EMBL" id="TPP63745.1"/>
    </source>
</evidence>
<dbReference type="OrthoDB" id="2133912at2759"/>
<evidence type="ECO:0000256" key="1">
    <source>
        <dbReference type="SAM" id="Coils"/>
    </source>
</evidence>
<evidence type="ECO:0000313" key="3">
    <source>
        <dbReference type="Proteomes" id="UP000316759"/>
    </source>
</evidence>
<dbReference type="AlphaFoldDB" id="A0A504YSZ1"/>
<dbReference type="GO" id="GO:1905515">
    <property type="term" value="P:non-motile cilium assembly"/>
    <property type="evidence" value="ECO:0007669"/>
    <property type="project" value="TreeGrafter"/>
</dbReference>
<accession>A0A504YSZ1</accession>